<sequence>MVNLVPKYYINDPETEALLPSGAHLADGMRVLLQSSNLKVDIDRKLENWEMHRALQRNRWAVISDVKVSTEGGNEIVSFVATYDDGSQLKDTWSTSYAWYVKKDTFPSDDPQEEKREKVQLYLMATIMDTMQMMMSEGLTEDEKTTQLTEIVDKATAQILDVL</sequence>
<dbReference type="Proteomes" id="UP000241360">
    <property type="component" value="Segment"/>
</dbReference>
<reference evidence="2" key="1">
    <citation type="submission" date="2018-01" db="EMBL/GenBank/DDBJ databases">
        <authorList>
            <person name="Wardenburg K.E."/>
            <person name="Rana S."/>
            <person name="Felix E."/>
            <person name="Puentes R.J."/>
            <person name="Shaffer C.D."/>
            <person name="Weston-Hafer K.A."/>
            <person name="Russell D.A."/>
            <person name="Pope W.H."/>
            <person name="Jacobs-Sera D."/>
            <person name="Hendrix R.W."/>
            <person name="Hatfull G.F."/>
        </authorList>
    </citation>
    <scope>NUCLEOTIDE SEQUENCE [LARGE SCALE GENOMIC DNA]</scope>
</reference>
<organism evidence="1 2">
    <name type="scientific">Streptomyces phage Bing</name>
    <dbReference type="NCBI Taxonomy" id="2079427"/>
    <lineage>
        <taxon>Viruses</taxon>
        <taxon>Duplodnaviria</taxon>
        <taxon>Heunggongvirae</taxon>
        <taxon>Uroviricota</taxon>
        <taxon>Caudoviricetes</taxon>
        <taxon>Bingvirus</taxon>
        <taxon>Bingvirus bing</taxon>
    </lineage>
</organism>
<accession>A0A2L1IWE7</accession>
<name>A0A2L1IWE7_9CAUD</name>
<gene>
    <name evidence="1" type="ORF">SEA_BING_76</name>
</gene>
<dbReference type="EMBL" id="MG757154">
    <property type="protein sequence ID" value="AVD99498.1"/>
    <property type="molecule type" value="Genomic_DNA"/>
</dbReference>
<evidence type="ECO:0000313" key="2">
    <source>
        <dbReference type="Proteomes" id="UP000241360"/>
    </source>
</evidence>
<keyword evidence="2" id="KW-1185">Reference proteome</keyword>
<protein>
    <submittedName>
        <fullName evidence="1">Uncharacterized protein</fullName>
    </submittedName>
</protein>
<evidence type="ECO:0000313" key="1">
    <source>
        <dbReference type="EMBL" id="AVD99498.1"/>
    </source>
</evidence>
<proteinExistence type="predicted"/>